<dbReference type="Proteomes" id="UP001141552">
    <property type="component" value="Unassembled WGS sequence"/>
</dbReference>
<reference evidence="1" key="1">
    <citation type="submission" date="2022-02" db="EMBL/GenBank/DDBJ databases">
        <authorList>
            <person name="Henning P.M."/>
            <person name="McCubbin A.G."/>
            <person name="Shore J.S."/>
        </authorList>
    </citation>
    <scope>NUCLEOTIDE SEQUENCE</scope>
    <source>
        <strain evidence="1">F60SS</strain>
        <tissue evidence="1">Leaves</tissue>
    </source>
</reference>
<accession>A0A9Q0J6C9</accession>
<evidence type="ECO:0000313" key="1">
    <source>
        <dbReference type="EMBL" id="KAJ4831286.1"/>
    </source>
</evidence>
<sequence length="142" mass="16127">MLEKGEELSDDLMASLNSGAANPCVDACQKILCAQNIHGTSSKIDDVPLEDENCHKLMWTDVLKLENKILEDEMKKRVRTQGREMRSCQKVCILKKMLNKDDRTSSKDDSINDARICGNTCARMLYTPMAPSLPFILKHYFE</sequence>
<gene>
    <name evidence="1" type="ORF">Tsubulata_020385</name>
</gene>
<reference evidence="1" key="2">
    <citation type="journal article" date="2023" name="Plants (Basel)">
        <title>Annotation of the Turnera subulata (Passifloraceae) Draft Genome Reveals the S-Locus Evolved after the Divergence of Turneroideae from Passifloroideae in a Stepwise Manner.</title>
        <authorList>
            <person name="Henning P.M."/>
            <person name="Roalson E.H."/>
            <person name="Mir W."/>
            <person name="McCubbin A.G."/>
            <person name="Shore J.S."/>
        </authorList>
    </citation>
    <scope>NUCLEOTIDE SEQUENCE</scope>
    <source>
        <strain evidence="1">F60SS</strain>
    </source>
</reference>
<name>A0A9Q0J6C9_9ROSI</name>
<dbReference type="AlphaFoldDB" id="A0A9Q0J6C9"/>
<evidence type="ECO:0000313" key="2">
    <source>
        <dbReference type="Proteomes" id="UP001141552"/>
    </source>
</evidence>
<dbReference type="EMBL" id="JAKUCV010005413">
    <property type="protein sequence ID" value="KAJ4831286.1"/>
    <property type="molecule type" value="Genomic_DNA"/>
</dbReference>
<proteinExistence type="predicted"/>
<comment type="caution">
    <text evidence="1">The sequence shown here is derived from an EMBL/GenBank/DDBJ whole genome shotgun (WGS) entry which is preliminary data.</text>
</comment>
<protein>
    <submittedName>
        <fullName evidence="1">Uncharacterized protein</fullName>
    </submittedName>
</protein>
<organism evidence="1 2">
    <name type="scientific">Turnera subulata</name>
    <dbReference type="NCBI Taxonomy" id="218843"/>
    <lineage>
        <taxon>Eukaryota</taxon>
        <taxon>Viridiplantae</taxon>
        <taxon>Streptophyta</taxon>
        <taxon>Embryophyta</taxon>
        <taxon>Tracheophyta</taxon>
        <taxon>Spermatophyta</taxon>
        <taxon>Magnoliopsida</taxon>
        <taxon>eudicotyledons</taxon>
        <taxon>Gunneridae</taxon>
        <taxon>Pentapetalae</taxon>
        <taxon>rosids</taxon>
        <taxon>fabids</taxon>
        <taxon>Malpighiales</taxon>
        <taxon>Passifloraceae</taxon>
        <taxon>Turnera</taxon>
    </lineage>
</organism>
<keyword evidence="2" id="KW-1185">Reference proteome</keyword>